<dbReference type="GO" id="GO:0005737">
    <property type="term" value="C:cytoplasm"/>
    <property type="evidence" value="ECO:0007669"/>
    <property type="project" value="TreeGrafter"/>
</dbReference>
<dbReference type="EMBL" id="JBBCAQ010000036">
    <property type="protein sequence ID" value="KAK7576072.1"/>
    <property type="molecule type" value="Genomic_DNA"/>
</dbReference>
<organism evidence="5 6">
    <name type="scientific">Parthenolecanium corni</name>
    <dbReference type="NCBI Taxonomy" id="536013"/>
    <lineage>
        <taxon>Eukaryota</taxon>
        <taxon>Metazoa</taxon>
        <taxon>Ecdysozoa</taxon>
        <taxon>Arthropoda</taxon>
        <taxon>Hexapoda</taxon>
        <taxon>Insecta</taxon>
        <taxon>Pterygota</taxon>
        <taxon>Neoptera</taxon>
        <taxon>Paraneoptera</taxon>
        <taxon>Hemiptera</taxon>
        <taxon>Sternorrhyncha</taxon>
        <taxon>Coccoidea</taxon>
        <taxon>Coccidae</taxon>
        <taxon>Parthenolecanium</taxon>
    </lineage>
</organism>
<gene>
    <name evidence="5" type="ORF">V9T40_012358</name>
</gene>
<dbReference type="InterPro" id="IPR002125">
    <property type="entry name" value="CMP_dCMP_dom"/>
</dbReference>
<dbReference type="Pfam" id="PF00383">
    <property type="entry name" value="dCMP_cyt_deam_1"/>
    <property type="match status" value="1"/>
</dbReference>
<reference evidence="5 6" key="1">
    <citation type="submission" date="2024-03" db="EMBL/GenBank/DDBJ databases">
        <title>Adaptation during the transition from Ophiocordyceps entomopathogen to insect associate is accompanied by gene loss and intensified selection.</title>
        <authorList>
            <person name="Ward C.M."/>
            <person name="Onetto C.A."/>
            <person name="Borneman A.R."/>
        </authorList>
    </citation>
    <scope>NUCLEOTIDE SEQUENCE [LARGE SCALE GENOMIC DNA]</scope>
    <source>
        <strain evidence="5">AWRI1</strain>
        <tissue evidence="5">Single Adult Female</tissue>
    </source>
</reference>
<name>A0AAN9TKA4_9HEMI</name>
<dbReference type="SUPFAM" id="SSF53927">
    <property type="entry name" value="Cytidine deaminase-like"/>
    <property type="match status" value="1"/>
</dbReference>
<keyword evidence="6" id="KW-1185">Reference proteome</keyword>
<accession>A0AAN9TKA4</accession>
<dbReference type="InterPro" id="IPR016193">
    <property type="entry name" value="Cytidine_deaminase-like"/>
</dbReference>
<dbReference type="GO" id="GO:0052717">
    <property type="term" value="F:tRNA-specific adenosine-34 deaminase activity"/>
    <property type="evidence" value="ECO:0007669"/>
    <property type="project" value="TreeGrafter"/>
</dbReference>
<protein>
    <recommendedName>
        <fullName evidence="4">CMP/dCMP-type deaminase domain-containing protein</fullName>
    </recommendedName>
</protein>
<dbReference type="PANTHER" id="PTHR11079:SF156">
    <property type="entry name" value="INACTIVE TRNA-SPECIFIC ADENOSINE DEAMINASE-LIKE PROTEIN 3-RELATED"/>
    <property type="match status" value="1"/>
</dbReference>
<comment type="similarity">
    <text evidence="2">Belongs to the cytidine and deoxycytidylate deaminase family. ADAT3 subfamily.</text>
</comment>
<feature type="region of interest" description="Disordered" evidence="3">
    <location>
        <begin position="230"/>
        <end position="254"/>
    </location>
</feature>
<dbReference type="CDD" id="cd01285">
    <property type="entry name" value="nucleoside_deaminase"/>
    <property type="match status" value="1"/>
</dbReference>
<comment type="caution">
    <text evidence="5">The sequence shown here is derived from an EMBL/GenBank/DDBJ whole genome shotgun (WGS) entry which is preliminary data.</text>
</comment>
<evidence type="ECO:0000313" key="6">
    <source>
        <dbReference type="Proteomes" id="UP001367676"/>
    </source>
</evidence>
<dbReference type="GO" id="GO:0008033">
    <property type="term" value="P:tRNA processing"/>
    <property type="evidence" value="ECO:0007669"/>
    <property type="project" value="UniProtKB-KW"/>
</dbReference>
<feature type="domain" description="CMP/dCMP-type deaminase" evidence="4">
    <location>
        <begin position="154"/>
        <end position="305"/>
    </location>
</feature>
<dbReference type="Gene3D" id="3.40.140.10">
    <property type="entry name" value="Cytidine Deaminase, domain 2"/>
    <property type="match status" value="1"/>
</dbReference>
<dbReference type="Proteomes" id="UP001367676">
    <property type="component" value="Unassembled WGS sequence"/>
</dbReference>
<dbReference type="GO" id="GO:0005634">
    <property type="term" value="C:nucleus"/>
    <property type="evidence" value="ECO:0007669"/>
    <property type="project" value="TreeGrafter"/>
</dbReference>
<keyword evidence="1" id="KW-0819">tRNA processing</keyword>
<evidence type="ECO:0000259" key="4">
    <source>
        <dbReference type="PROSITE" id="PS51747"/>
    </source>
</evidence>
<dbReference type="PROSITE" id="PS51747">
    <property type="entry name" value="CYT_DCMP_DEAMINASES_2"/>
    <property type="match status" value="1"/>
</dbReference>
<evidence type="ECO:0000256" key="3">
    <source>
        <dbReference type="SAM" id="MobiDB-lite"/>
    </source>
</evidence>
<sequence>MATDAAGDLPPAKRLKSSCVPPSPIAVLEDEYCWTHAPLVDVYVAKVGHKSFIGSTMNTLKTVLPMADSMAHLKRVRGDEIVLAPVASISRDDCIRLMSSRLPHLQPTLATCQVPAVAPKTRAQHLDATAYWPCNFHPVKPIERLLAGEFFDVEELQAQRRRMQLAVEAAREKQSPVAAVVINPRTDAVVAVAVDERRQNPSHHAVMLCLEKVAEVQRILFRDGKLGSRPAGGLAAEAQPSVDDDSADGGVRSSSGDDELPYLCTGFDLYVTREPCIMCAMALVHSRVRRVFYGCCTEQGALGSKCKLHRQRQLNHRYLAFKKLMEEECRTLEAFDS</sequence>
<proteinExistence type="inferred from homology"/>
<dbReference type="PANTHER" id="PTHR11079">
    <property type="entry name" value="CYTOSINE DEAMINASE FAMILY MEMBER"/>
    <property type="match status" value="1"/>
</dbReference>
<evidence type="ECO:0000256" key="2">
    <source>
        <dbReference type="ARBA" id="ARBA00038160"/>
    </source>
</evidence>
<dbReference type="AlphaFoldDB" id="A0AAN9TKA4"/>
<evidence type="ECO:0000256" key="1">
    <source>
        <dbReference type="ARBA" id="ARBA00022694"/>
    </source>
</evidence>
<evidence type="ECO:0000313" key="5">
    <source>
        <dbReference type="EMBL" id="KAK7576072.1"/>
    </source>
</evidence>